<gene>
    <name evidence="2" type="ORF">HGA15_14030</name>
</gene>
<feature type="region of interest" description="Disordered" evidence="1">
    <location>
        <begin position="1"/>
        <end position="21"/>
    </location>
</feature>
<reference evidence="2 3" key="1">
    <citation type="submission" date="2020-04" db="EMBL/GenBank/DDBJ databases">
        <title>MicrobeNet Type strains.</title>
        <authorList>
            <person name="Nicholson A.C."/>
        </authorList>
    </citation>
    <scope>NUCLEOTIDE SEQUENCE [LARGE SCALE GENOMIC DNA]</scope>
    <source>
        <strain evidence="2 3">JCM 3332</strain>
    </source>
</reference>
<accession>A0A846YEX7</accession>
<dbReference type="EMBL" id="JAAXOT010000006">
    <property type="protein sequence ID" value="NKY57255.1"/>
    <property type="molecule type" value="Genomic_DNA"/>
</dbReference>
<protein>
    <recommendedName>
        <fullName evidence="4">Quercetin dioxygenase-like cupin family protein</fullName>
    </recommendedName>
</protein>
<evidence type="ECO:0000313" key="3">
    <source>
        <dbReference type="Proteomes" id="UP000570678"/>
    </source>
</evidence>
<dbReference type="InterPro" id="IPR011051">
    <property type="entry name" value="RmlC_Cupin_sf"/>
</dbReference>
<dbReference type="Proteomes" id="UP000570678">
    <property type="component" value="Unassembled WGS sequence"/>
</dbReference>
<dbReference type="AlphaFoldDB" id="A0A846YEX7"/>
<name>A0A846YEX7_9NOCA</name>
<dbReference type="CDD" id="cd02230">
    <property type="entry name" value="cupin_HP0902-like"/>
    <property type="match status" value="1"/>
</dbReference>
<keyword evidence="3" id="KW-1185">Reference proteome</keyword>
<feature type="compositionally biased region" description="Polar residues" evidence="1">
    <location>
        <begin position="1"/>
        <end position="16"/>
    </location>
</feature>
<dbReference type="SUPFAM" id="SSF51182">
    <property type="entry name" value="RmlC-like cupins"/>
    <property type="match status" value="1"/>
</dbReference>
<evidence type="ECO:0008006" key="4">
    <source>
        <dbReference type="Google" id="ProtNLM"/>
    </source>
</evidence>
<dbReference type="InterPro" id="IPR014710">
    <property type="entry name" value="RmlC-like_jellyroll"/>
</dbReference>
<dbReference type="RefSeq" id="WP_062976276.1">
    <property type="nucleotide sequence ID" value="NZ_JAAXOT010000006.1"/>
</dbReference>
<dbReference type="Gene3D" id="2.60.120.10">
    <property type="entry name" value="Jelly Rolls"/>
    <property type="match status" value="1"/>
</dbReference>
<sequence length="119" mass="12734">MTEKTTSPVATGTTDWTPRDGAAPQAQRLLSGSGLTMVRISFRRGQILDEHRAPGPIFVQCLSGDIELDVDTSAGRETHRLPAGSVLHIEGSLRHRLTATDDSVVQVVLHRNVSGPAPS</sequence>
<comment type="caution">
    <text evidence="2">The sequence shown here is derived from an EMBL/GenBank/DDBJ whole genome shotgun (WGS) entry which is preliminary data.</text>
</comment>
<evidence type="ECO:0000313" key="2">
    <source>
        <dbReference type="EMBL" id="NKY57255.1"/>
    </source>
</evidence>
<evidence type="ECO:0000256" key="1">
    <source>
        <dbReference type="SAM" id="MobiDB-lite"/>
    </source>
</evidence>
<organism evidence="2 3">
    <name type="scientific">Nocardia flavorosea</name>
    <dbReference type="NCBI Taxonomy" id="53429"/>
    <lineage>
        <taxon>Bacteria</taxon>
        <taxon>Bacillati</taxon>
        <taxon>Actinomycetota</taxon>
        <taxon>Actinomycetes</taxon>
        <taxon>Mycobacteriales</taxon>
        <taxon>Nocardiaceae</taxon>
        <taxon>Nocardia</taxon>
    </lineage>
</organism>
<proteinExistence type="predicted"/>